<evidence type="ECO:0000256" key="1">
    <source>
        <dbReference type="SAM" id="MobiDB-lite"/>
    </source>
</evidence>
<feature type="region of interest" description="Disordered" evidence="1">
    <location>
        <begin position="23"/>
        <end position="93"/>
    </location>
</feature>
<evidence type="ECO:0000313" key="3">
    <source>
        <dbReference type="EMBL" id="VDI32776.1"/>
    </source>
</evidence>
<keyword evidence="4" id="KW-1185">Reference proteome</keyword>
<dbReference type="Proteomes" id="UP000596742">
    <property type="component" value="Unassembled WGS sequence"/>
</dbReference>
<evidence type="ECO:0000313" key="4">
    <source>
        <dbReference type="Proteomes" id="UP000596742"/>
    </source>
</evidence>
<sequence>MSKIPIICILLVIIVVSVDVEGHKRGGRKNGKDKPTGTEVSESSEKSPGSQKKGKQQTGSNTAKKGNSGRKGKRNKKRGRKGKRNKKRRCQCKVASVKTLSKCRKNGRRRTCSKVKQYFFTKKQCNYPFDDLNAGETDDSGSNDGSDEGTDPNDGTGSDDGTDPDDGTGSDDGNDDGAGTGGGLDADPGETPPGDGVDDDQVDIILIGDCTDTEKPEDALQKCAASIKQDPPLYYLETSCSTHFIQCDEHGGADIKPCAPATEWCQQKLTCDHVGSCNT</sequence>
<reference evidence="3" key="1">
    <citation type="submission" date="2018-11" db="EMBL/GenBank/DDBJ databases">
        <authorList>
            <person name="Alioto T."/>
            <person name="Alioto T."/>
        </authorList>
    </citation>
    <scope>NUCLEOTIDE SEQUENCE</scope>
</reference>
<dbReference type="EMBL" id="UYJE01004956">
    <property type="protein sequence ID" value="VDI32776.1"/>
    <property type="molecule type" value="Genomic_DNA"/>
</dbReference>
<proteinExistence type="predicted"/>
<comment type="caution">
    <text evidence="3">The sequence shown here is derived from an EMBL/GenBank/DDBJ whole genome shotgun (WGS) entry which is preliminary data.</text>
</comment>
<evidence type="ECO:0008006" key="5">
    <source>
        <dbReference type="Google" id="ProtNLM"/>
    </source>
</evidence>
<name>A0A8B6EFI2_MYTGA</name>
<protein>
    <recommendedName>
        <fullName evidence="5">Chitin-binding type-2 domain-containing protein</fullName>
    </recommendedName>
</protein>
<feature type="compositionally biased region" description="Low complexity" evidence="1">
    <location>
        <begin position="46"/>
        <end position="66"/>
    </location>
</feature>
<evidence type="ECO:0000256" key="2">
    <source>
        <dbReference type="SAM" id="SignalP"/>
    </source>
</evidence>
<dbReference type="AlphaFoldDB" id="A0A8B6EFI2"/>
<feature type="compositionally biased region" description="Acidic residues" evidence="1">
    <location>
        <begin position="160"/>
        <end position="175"/>
    </location>
</feature>
<feature type="compositionally biased region" description="Basic and acidic residues" evidence="1">
    <location>
        <begin position="23"/>
        <end position="36"/>
    </location>
</feature>
<organism evidence="3 4">
    <name type="scientific">Mytilus galloprovincialis</name>
    <name type="common">Mediterranean mussel</name>
    <dbReference type="NCBI Taxonomy" id="29158"/>
    <lineage>
        <taxon>Eukaryota</taxon>
        <taxon>Metazoa</taxon>
        <taxon>Spiralia</taxon>
        <taxon>Lophotrochozoa</taxon>
        <taxon>Mollusca</taxon>
        <taxon>Bivalvia</taxon>
        <taxon>Autobranchia</taxon>
        <taxon>Pteriomorphia</taxon>
        <taxon>Mytilida</taxon>
        <taxon>Mytiloidea</taxon>
        <taxon>Mytilidae</taxon>
        <taxon>Mytilinae</taxon>
        <taxon>Mytilus</taxon>
    </lineage>
</organism>
<feature type="compositionally biased region" description="Basic residues" evidence="1">
    <location>
        <begin position="67"/>
        <end position="91"/>
    </location>
</feature>
<feature type="compositionally biased region" description="Acidic residues" evidence="1">
    <location>
        <begin position="136"/>
        <end position="151"/>
    </location>
</feature>
<gene>
    <name evidence="3" type="ORF">MGAL_10B045135</name>
</gene>
<dbReference type="OrthoDB" id="6197295at2759"/>
<feature type="signal peptide" evidence="2">
    <location>
        <begin position="1"/>
        <end position="22"/>
    </location>
</feature>
<feature type="chain" id="PRO_5032612146" description="Chitin-binding type-2 domain-containing protein" evidence="2">
    <location>
        <begin position="23"/>
        <end position="279"/>
    </location>
</feature>
<accession>A0A8B6EFI2</accession>
<keyword evidence="2" id="KW-0732">Signal</keyword>
<feature type="region of interest" description="Disordered" evidence="1">
    <location>
        <begin position="131"/>
        <end position="200"/>
    </location>
</feature>